<evidence type="ECO:0000256" key="1">
    <source>
        <dbReference type="SAM" id="MobiDB-lite"/>
    </source>
</evidence>
<organism evidence="3 4">
    <name type="scientific">Paenibacillus alba</name>
    <dbReference type="NCBI Taxonomy" id="1197127"/>
    <lineage>
        <taxon>Bacteria</taxon>
        <taxon>Bacillati</taxon>
        <taxon>Bacillota</taxon>
        <taxon>Bacilli</taxon>
        <taxon>Bacillales</taxon>
        <taxon>Paenibacillaceae</taxon>
        <taxon>Paenibacillus</taxon>
    </lineage>
</organism>
<evidence type="ECO:0000313" key="3">
    <source>
        <dbReference type="EMBL" id="MEC0230321.1"/>
    </source>
</evidence>
<proteinExistence type="predicted"/>
<feature type="compositionally biased region" description="Polar residues" evidence="1">
    <location>
        <begin position="36"/>
        <end position="50"/>
    </location>
</feature>
<keyword evidence="2" id="KW-1133">Transmembrane helix</keyword>
<name>A0ABU6G834_9BACL</name>
<dbReference type="EMBL" id="JARLKY010000064">
    <property type="protein sequence ID" value="MEC0230321.1"/>
    <property type="molecule type" value="Genomic_DNA"/>
</dbReference>
<evidence type="ECO:0000256" key="2">
    <source>
        <dbReference type="SAM" id="Phobius"/>
    </source>
</evidence>
<feature type="region of interest" description="Disordered" evidence="1">
    <location>
        <begin position="29"/>
        <end position="105"/>
    </location>
</feature>
<keyword evidence="2" id="KW-0472">Membrane</keyword>
<sequence>MEQLIEFLVKHWYLVIIAITFLYQLNNKKRSGKQGAPQSRMPSFGETSRPSARPAEATKPDRQGFGGPAPQSSTADDFGRSNSGSAKAAAPKSKASPFGSSSQAGIESSPIYANAISSPNSFPEELKQEQLLQGVVWAEILGPPRSKKPLRRS</sequence>
<gene>
    <name evidence="3" type="ORF">P4I72_24620</name>
</gene>
<accession>A0ABU6G834</accession>
<dbReference type="RefSeq" id="WP_326074369.1">
    <property type="nucleotide sequence ID" value="NZ_JARLKY010000064.1"/>
</dbReference>
<protein>
    <submittedName>
        <fullName evidence="3">Uncharacterized protein</fullName>
    </submittedName>
</protein>
<reference evidence="3 4" key="1">
    <citation type="submission" date="2023-03" db="EMBL/GenBank/DDBJ databases">
        <title>Bacillus Genome Sequencing.</title>
        <authorList>
            <person name="Dunlap C."/>
        </authorList>
    </citation>
    <scope>NUCLEOTIDE SEQUENCE [LARGE SCALE GENOMIC DNA]</scope>
    <source>
        <strain evidence="3 4">BD-533</strain>
    </source>
</reference>
<evidence type="ECO:0000313" key="4">
    <source>
        <dbReference type="Proteomes" id="UP001338137"/>
    </source>
</evidence>
<feature type="transmembrane region" description="Helical" evidence="2">
    <location>
        <begin position="7"/>
        <end position="25"/>
    </location>
</feature>
<keyword evidence="2" id="KW-0812">Transmembrane</keyword>
<comment type="caution">
    <text evidence="3">The sequence shown here is derived from an EMBL/GenBank/DDBJ whole genome shotgun (WGS) entry which is preliminary data.</text>
</comment>
<feature type="compositionally biased region" description="Low complexity" evidence="1">
    <location>
        <begin position="83"/>
        <end position="102"/>
    </location>
</feature>
<dbReference type="Proteomes" id="UP001338137">
    <property type="component" value="Unassembled WGS sequence"/>
</dbReference>
<keyword evidence="4" id="KW-1185">Reference proteome</keyword>